<proteinExistence type="predicted"/>
<dbReference type="PROSITE" id="PS51857">
    <property type="entry name" value="CSD_2"/>
    <property type="match status" value="1"/>
</dbReference>
<dbReference type="InterPro" id="IPR002059">
    <property type="entry name" value="CSP_DNA-bd"/>
</dbReference>
<dbReference type="Gene3D" id="2.40.50.140">
    <property type="entry name" value="Nucleic acid-binding proteins"/>
    <property type="match status" value="1"/>
</dbReference>
<evidence type="ECO:0000256" key="1">
    <source>
        <dbReference type="SAM" id="MobiDB-lite"/>
    </source>
</evidence>
<dbReference type="InterPro" id="IPR012340">
    <property type="entry name" value="NA-bd_OB-fold"/>
</dbReference>
<protein>
    <submittedName>
        <fullName evidence="3">Cold shock domain-containing protein</fullName>
    </submittedName>
</protein>
<dbReference type="EMBL" id="CP054139">
    <property type="protein sequence ID" value="QKJ30509.1"/>
    <property type="molecule type" value="Genomic_DNA"/>
</dbReference>
<dbReference type="RefSeq" id="WP_173415183.1">
    <property type="nucleotide sequence ID" value="NZ_CP054139.1"/>
</dbReference>
<dbReference type="Proteomes" id="UP000505355">
    <property type="component" value="Chromosome"/>
</dbReference>
<organism evidence="3 4">
    <name type="scientific">Mucilaginibacter mali</name>
    <dbReference type="NCBI Taxonomy" id="2740462"/>
    <lineage>
        <taxon>Bacteria</taxon>
        <taxon>Pseudomonadati</taxon>
        <taxon>Bacteroidota</taxon>
        <taxon>Sphingobacteriia</taxon>
        <taxon>Sphingobacteriales</taxon>
        <taxon>Sphingobacteriaceae</taxon>
        <taxon>Mucilaginibacter</taxon>
    </lineage>
</organism>
<feature type="compositionally biased region" description="Basic and acidic residues" evidence="1">
    <location>
        <begin position="20"/>
        <end position="41"/>
    </location>
</feature>
<dbReference type="AlphaFoldDB" id="A0A7D4QT87"/>
<dbReference type="GO" id="GO:0005829">
    <property type="term" value="C:cytosol"/>
    <property type="evidence" value="ECO:0007669"/>
    <property type="project" value="UniProtKB-ARBA"/>
</dbReference>
<feature type="domain" description="CSD" evidence="2">
    <location>
        <begin position="86"/>
        <end position="147"/>
    </location>
</feature>
<dbReference type="Pfam" id="PF00313">
    <property type="entry name" value="CSD"/>
    <property type="match status" value="1"/>
</dbReference>
<sequence length="148" mass="16496">MGKSNETFNKKEKEKKRLKKQQDKKYRMEQRKANSDKGKTLDEMMAYLDENGNLTSIPPATKRPAGSDVSAIVISTPKKKDETSEPNTGIISFFNTAKGFGFICDGNTGENVFFHVNELTFPAKENDQVQFGTAKGPKGLTATQVKKR</sequence>
<dbReference type="KEGG" id="mmab:HQ865_12325"/>
<evidence type="ECO:0000313" key="4">
    <source>
        <dbReference type="Proteomes" id="UP000505355"/>
    </source>
</evidence>
<dbReference type="InterPro" id="IPR011129">
    <property type="entry name" value="CSD"/>
</dbReference>
<keyword evidence="4" id="KW-1185">Reference proteome</keyword>
<accession>A0A7D4QT87</accession>
<dbReference type="SUPFAM" id="SSF50249">
    <property type="entry name" value="Nucleic acid-binding proteins"/>
    <property type="match status" value="1"/>
</dbReference>
<feature type="region of interest" description="Disordered" evidence="1">
    <location>
        <begin position="1"/>
        <end position="41"/>
    </location>
</feature>
<dbReference type="SMART" id="SM00357">
    <property type="entry name" value="CSP"/>
    <property type="match status" value="1"/>
</dbReference>
<dbReference type="GO" id="GO:0003676">
    <property type="term" value="F:nucleic acid binding"/>
    <property type="evidence" value="ECO:0007669"/>
    <property type="project" value="InterPro"/>
</dbReference>
<evidence type="ECO:0000259" key="2">
    <source>
        <dbReference type="PROSITE" id="PS51857"/>
    </source>
</evidence>
<gene>
    <name evidence="3" type="ORF">HQ865_12325</name>
</gene>
<evidence type="ECO:0000313" key="3">
    <source>
        <dbReference type="EMBL" id="QKJ30509.1"/>
    </source>
</evidence>
<dbReference type="CDD" id="cd04458">
    <property type="entry name" value="CSP_CDS"/>
    <property type="match status" value="1"/>
</dbReference>
<name>A0A7D4QT87_9SPHI</name>
<reference evidence="3 4" key="1">
    <citation type="submission" date="2020-05" db="EMBL/GenBank/DDBJ databases">
        <title>Mucilaginibacter mali sp. nov.</title>
        <authorList>
            <person name="Kim H.S."/>
            <person name="Lee K.C."/>
            <person name="Suh M.K."/>
            <person name="Kim J.-S."/>
            <person name="Han K.-I."/>
            <person name="Eom M.K."/>
            <person name="Shin Y.K."/>
            <person name="Lee J.-S."/>
        </authorList>
    </citation>
    <scope>NUCLEOTIDE SEQUENCE [LARGE SCALE GENOMIC DNA]</scope>
    <source>
        <strain evidence="3 4">G2-14</strain>
    </source>
</reference>